<gene>
    <name evidence="6" type="primary">sbmA</name>
    <name evidence="6" type="ORF">PY649_16345</name>
</gene>
<reference evidence="6" key="1">
    <citation type="submission" date="2023-06" db="EMBL/GenBank/DDBJ databases">
        <title>Phylogenetic Diversity of Rhizobium strains.</title>
        <authorList>
            <person name="Moura F.T."/>
            <person name="Helene L.C.F."/>
            <person name="Hungria M."/>
        </authorList>
    </citation>
    <scope>NUCLEOTIDE SEQUENCE</scope>
    <source>
        <strain evidence="6">CCGE526</strain>
    </source>
</reference>
<evidence type="ECO:0000313" key="7">
    <source>
        <dbReference type="Proteomes" id="UP001172645"/>
    </source>
</evidence>
<organism evidence="6 7">
    <name type="scientific">Rhizobium mayense</name>
    <dbReference type="NCBI Taxonomy" id="1312184"/>
    <lineage>
        <taxon>Bacteria</taxon>
        <taxon>Pseudomonadati</taxon>
        <taxon>Pseudomonadota</taxon>
        <taxon>Alphaproteobacteria</taxon>
        <taxon>Hyphomicrobiales</taxon>
        <taxon>Rhizobiaceae</taxon>
        <taxon>Rhizobium/Agrobacterium group</taxon>
        <taxon>Rhizobium</taxon>
    </lineage>
</organism>
<feature type="transmembrane region" description="Helical" evidence="5">
    <location>
        <begin position="369"/>
        <end position="387"/>
    </location>
</feature>
<dbReference type="Pfam" id="PF05992">
    <property type="entry name" value="SbmA_BacA"/>
    <property type="match status" value="1"/>
</dbReference>
<dbReference type="EMBL" id="JARFYM010000011">
    <property type="protein sequence ID" value="MDL2400476.1"/>
    <property type="molecule type" value="Genomic_DNA"/>
</dbReference>
<feature type="transmembrane region" description="Helical" evidence="5">
    <location>
        <begin position="12"/>
        <end position="30"/>
    </location>
</feature>
<keyword evidence="3 5" id="KW-1133">Transmembrane helix</keyword>
<sequence length="421" mass="47841">MFLSFFPKPKPFFISAAIWSLAAVLLWYFGGEQAGAYIGLPPLAEGQEATVGVSVFWSAPFLWFYIYYIITVALFAVFWFSYSPHPWQYWSVLGTALIIFNTYFQVQVSVAVNAWYGPFYNLVQQALQTVGSVPASQFYLDMLVFAAIAFVAVTVGVFNLFFVSHWVFRWRTAMNDYYMANWTKLRHVEGAAQRVQEDTMRFSSTVESLGVSFVGSIMTLVAFLPVLFRLGANITELPLVGNIPHALVWAAIFWSLFGTFFLAIVGVKLPGLQFINQRVEASYRKELVYGEDNEDRAAPPTVAELFANVRKNYFRIYFHYTYFNVARIFYSQADNIFSFIVLVPSIVAGRLTLGLMTQITNVFDQVRGSFQYLVSSWTTIIELLSIYKRLRAFEAAIGDAPLPSIDQHYLEKLAVNENVDA</sequence>
<comment type="caution">
    <text evidence="6">The sequence shown here is derived from an EMBL/GenBank/DDBJ whole genome shotgun (WGS) entry which is preliminary data.</text>
</comment>
<evidence type="ECO:0000256" key="2">
    <source>
        <dbReference type="ARBA" id="ARBA00022692"/>
    </source>
</evidence>
<evidence type="ECO:0000256" key="1">
    <source>
        <dbReference type="ARBA" id="ARBA00022448"/>
    </source>
</evidence>
<evidence type="ECO:0000256" key="4">
    <source>
        <dbReference type="ARBA" id="ARBA00023136"/>
    </source>
</evidence>
<dbReference type="InterPro" id="IPR009248">
    <property type="entry name" value="SbmA_BacA"/>
</dbReference>
<keyword evidence="7" id="KW-1185">Reference proteome</keyword>
<dbReference type="RefSeq" id="WP_285869604.1">
    <property type="nucleotide sequence ID" value="NZ_JARFYM010000011.1"/>
</dbReference>
<keyword evidence="1" id="KW-0813">Transport</keyword>
<feature type="transmembrane region" description="Helical" evidence="5">
    <location>
        <begin position="209"/>
        <end position="228"/>
    </location>
</feature>
<dbReference type="InterPro" id="IPR050835">
    <property type="entry name" value="ABC_transporter_sub-D"/>
</dbReference>
<feature type="transmembrane region" description="Helical" evidence="5">
    <location>
        <begin position="336"/>
        <end position="357"/>
    </location>
</feature>
<evidence type="ECO:0000313" key="6">
    <source>
        <dbReference type="EMBL" id="MDL2400476.1"/>
    </source>
</evidence>
<dbReference type="NCBIfam" id="NF008306">
    <property type="entry name" value="PRK11098.1"/>
    <property type="match status" value="1"/>
</dbReference>
<accession>A0ABT7JVV9</accession>
<dbReference type="PANTHER" id="PTHR11384">
    <property type="entry name" value="ATP-BINDING CASSETTE, SUB-FAMILY D MEMBER"/>
    <property type="match status" value="1"/>
</dbReference>
<dbReference type="PANTHER" id="PTHR11384:SF59">
    <property type="entry name" value="LYSOSOMAL COBALAMIN TRANSPORTER ABCD4"/>
    <property type="match status" value="1"/>
</dbReference>
<proteinExistence type="predicted"/>
<dbReference type="Proteomes" id="UP001172645">
    <property type="component" value="Unassembled WGS sequence"/>
</dbReference>
<protein>
    <submittedName>
        <fullName evidence="6">Peptide antibiotic transporter SbmA</fullName>
    </submittedName>
</protein>
<keyword evidence="4 5" id="KW-0472">Membrane</keyword>
<dbReference type="NCBIfam" id="NF009036">
    <property type="entry name" value="PRK12369.1"/>
    <property type="match status" value="1"/>
</dbReference>
<feature type="transmembrane region" description="Helical" evidence="5">
    <location>
        <begin position="248"/>
        <end position="269"/>
    </location>
</feature>
<evidence type="ECO:0000256" key="5">
    <source>
        <dbReference type="SAM" id="Phobius"/>
    </source>
</evidence>
<name>A0ABT7JVV9_9HYPH</name>
<feature type="transmembrane region" description="Helical" evidence="5">
    <location>
        <begin position="142"/>
        <end position="168"/>
    </location>
</feature>
<evidence type="ECO:0000256" key="3">
    <source>
        <dbReference type="ARBA" id="ARBA00022989"/>
    </source>
</evidence>
<keyword evidence="2 5" id="KW-0812">Transmembrane</keyword>
<feature type="transmembrane region" description="Helical" evidence="5">
    <location>
        <begin position="62"/>
        <end position="82"/>
    </location>
</feature>
<feature type="transmembrane region" description="Helical" evidence="5">
    <location>
        <begin position="89"/>
        <end position="106"/>
    </location>
</feature>